<dbReference type="eggNOG" id="ENOG502QVTC">
    <property type="taxonomic scope" value="Eukaryota"/>
</dbReference>
<dbReference type="OMA" id="GRIVCHA"/>
<dbReference type="InterPro" id="IPR025322">
    <property type="entry name" value="PADRE_dom"/>
</dbReference>
<protein>
    <recommendedName>
        <fullName evidence="3">DUF4228 domain-containing protein</fullName>
    </recommendedName>
</protein>
<reference evidence="2" key="1">
    <citation type="journal article" date="2013" name="Science">
        <title>The Amborella genome and the evolution of flowering plants.</title>
        <authorList>
            <consortium name="Amborella Genome Project"/>
        </authorList>
    </citation>
    <scope>NUCLEOTIDE SEQUENCE [LARGE SCALE GENOMIC DNA]</scope>
</reference>
<dbReference type="AlphaFoldDB" id="U5D1Z4"/>
<dbReference type="EMBL" id="KI392467">
    <property type="protein sequence ID" value="ERN16260.1"/>
    <property type="molecule type" value="Genomic_DNA"/>
</dbReference>
<evidence type="ECO:0000313" key="2">
    <source>
        <dbReference type="Proteomes" id="UP000017836"/>
    </source>
</evidence>
<name>U5D1Z4_AMBTC</name>
<dbReference type="HOGENOM" id="CLU_074228_0_1_1"/>
<dbReference type="Gramene" id="ERN16260">
    <property type="protein sequence ID" value="ERN16260"/>
    <property type="gene ID" value="AMTR_s00063p00151320"/>
</dbReference>
<gene>
    <name evidence="1" type="ORF">AMTR_s00063p00151320</name>
</gene>
<dbReference type="KEGG" id="atr:18444564"/>
<organism evidence="1 2">
    <name type="scientific">Amborella trichopoda</name>
    <dbReference type="NCBI Taxonomy" id="13333"/>
    <lineage>
        <taxon>Eukaryota</taxon>
        <taxon>Viridiplantae</taxon>
        <taxon>Streptophyta</taxon>
        <taxon>Embryophyta</taxon>
        <taxon>Tracheophyta</taxon>
        <taxon>Spermatophyta</taxon>
        <taxon>Magnoliopsida</taxon>
        <taxon>Amborellales</taxon>
        <taxon>Amborellaceae</taxon>
        <taxon>Amborella</taxon>
    </lineage>
</organism>
<evidence type="ECO:0008006" key="3">
    <source>
        <dbReference type="Google" id="ProtNLM"/>
    </source>
</evidence>
<dbReference type="Pfam" id="PF14009">
    <property type="entry name" value="PADRE"/>
    <property type="match status" value="1"/>
</dbReference>
<accession>U5D1Z4</accession>
<dbReference type="Proteomes" id="UP000017836">
    <property type="component" value="Unassembled WGS sequence"/>
</dbReference>
<sequence>MGNMQSPCVSFKPHPTKLVLMDGQTILLKGKKKQARQVMFQFPHSLVCHADSFYLGHRIPALSLDDILKSGETYFVIPADRFSSHVLSPASLASLALCPGEPLNFGDRPFVYVKGPDGKGLVKISPEFITGIMTRSEETCETGGNLCSTPELRKHYAQLVGPRSQPWSPKLDTIRERKPRSPCRAWLTEFRWFE</sequence>
<dbReference type="PANTHER" id="PTHR33052">
    <property type="entry name" value="DUF4228 DOMAIN PROTEIN-RELATED"/>
    <property type="match status" value="1"/>
</dbReference>
<dbReference type="OrthoDB" id="1899115at2759"/>
<dbReference type="GO" id="GO:0009620">
    <property type="term" value="P:response to fungus"/>
    <property type="evidence" value="ECO:0007669"/>
    <property type="project" value="EnsemblPlants"/>
</dbReference>
<keyword evidence="2" id="KW-1185">Reference proteome</keyword>
<dbReference type="STRING" id="13333.U5D1Z4"/>
<evidence type="ECO:0000313" key="1">
    <source>
        <dbReference type="EMBL" id="ERN16260.1"/>
    </source>
</evidence>
<proteinExistence type="predicted"/>